<dbReference type="EMBL" id="JARWBG010000004">
    <property type="protein sequence ID" value="MDH2388164.1"/>
    <property type="molecule type" value="Genomic_DNA"/>
</dbReference>
<reference evidence="1 2" key="1">
    <citation type="submission" date="2023-04" db="EMBL/GenBank/DDBJ databases">
        <title>Streptomyces chengmaiensis sp. nov. isolated from the stem of mangrove plant in Hainan.</title>
        <authorList>
            <person name="Huang X."/>
            <person name="Zhou S."/>
            <person name="Chu X."/>
            <person name="Xie Y."/>
            <person name="Lin Y."/>
        </authorList>
    </citation>
    <scope>NUCLEOTIDE SEQUENCE [LARGE SCALE GENOMIC DNA]</scope>
    <source>
        <strain evidence="1 2">HNM0663</strain>
    </source>
</reference>
<evidence type="ECO:0000313" key="2">
    <source>
        <dbReference type="Proteomes" id="UP001223144"/>
    </source>
</evidence>
<proteinExistence type="predicted"/>
<keyword evidence="2" id="KW-1185">Reference proteome</keyword>
<accession>A0ABT6HJC9</accession>
<protein>
    <submittedName>
        <fullName evidence="1">Uncharacterized protein</fullName>
    </submittedName>
</protein>
<dbReference type="RefSeq" id="WP_279926477.1">
    <property type="nucleotide sequence ID" value="NZ_JARWBG010000004.1"/>
</dbReference>
<sequence>MPKPSVAWFDSLTDSVFALGAAARECRAASEAARIASWHIDPVRLNPVDGELKVTGSGCTVRPHDQAIWRIHDLCLYQEHRTKALFENTAQAYAYGTAAVLLSVLKGERPRFVELKRTDTGEYVITGGLLPDLRNRLGSYVGSSRLAVLRDDVIGREHAAGVAADLASQDYLADHEAGEMADASDFAAGLADSYCAYGAAAESALHFALIAAKSHAPKEEGQ</sequence>
<gene>
    <name evidence="1" type="ORF">QCN29_05040</name>
</gene>
<dbReference type="Proteomes" id="UP001223144">
    <property type="component" value="Unassembled WGS sequence"/>
</dbReference>
<evidence type="ECO:0000313" key="1">
    <source>
        <dbReference type="EMBL" id="MDH2388164.1"/>
    </source>
</evidence>
<name>A0ABT6HJC9_9ACTN</name>
<organism evidence="1 2">
    <name type="scientific">Streptomyces chengmaiensis</name>
    <dbReference type="NCBI Taxonomy" id="3040919"/>
    <lineage>
        <taxon>Bacteria</taxon>
        <taxon>Bacillati</taxon>
        <taxon>Actinomycetota</taxon>
        <taxon>Actinomycetes</taxon>
        <taxon>Kitasatosporales</taxon>
        <taxon>Streptomycetaceae</taxon>
        <taxon>Streptomyces</taxon>
    </lineage>
</organism>
<comment type="caution">
    <text evidence="1">The sequence shown here is derived from an EMBL/GenBank/DDBJ whole genome shotgun (WGS) entry which is preliminary data.</text>
</comment>